<evidence type="ECO:0000256" key="2">
    <source>
        <dbReference type="ARBA" id="ARBA00022803"/>
    </source>
</evidence>
<name>A0A6J4NMY4_9BACT</name>
<dbReference type="Pfam" id="PF13181">
    <property type="entry name" value="TPR_8"/>
    <property type="match status" value="1"/>
</dbReference>
<protein>
    <submittedName>
        <fullName evidence="5">Uncharacterized protein</fullName>
    </submittedName>
</protein>
<feature type="signal peptide" evidence="4">
    <location>
        <begin position="1"/>
        <end position="19"/>
    </location>
</feature>
<dbReference type="EMBL" id="CADCUR010000086">
    <property type="protein sequence ID" value="CAA9392170.1"/>
    <property type="molecule type" value="Genomic_DNA"/>
</dbReference>
<dbReference type="PANTHER" id="PTHR44227">
    <property type="match status" value="1"/>
</dbReference>
<accession>A0A6J4NMY4</accession>
<sequence length="235" mass="26410">MRLSFFVFAAVLTVTLSVAAQTPLSERHFENGTQAARAGQFESAIKKYRQAILFSGAENESDDFLARIHFNIGVCLFNLRHTTQAAAEFTEAIKLSRRNYQKAFYALGMAHGELKNWRAAEAAFREAVKLKKDDGEAWFDLGLALLEREDYDRAETAFQKAIKFESTGAADAHNNIGVISALKANFSAAEIEFKTALIKSNGKSIEAQSNLEFCKLRKRNFNQNLLARLKFNRKN</sequence>
<dbReference type="SUPFAM" id="SSF48452">
    <property type="entry name" value="TPR-like"/>
    <property type="match status" value="1"/>
</dbReference>
<dbReference type="AlphaFoldDB" id="A0A6J4NMY4"/>
<evidence type="ECO:0000256" key="3">
    <source>
        <dbReference type="PROSITE-ProRule" id="PRU00339"/>
    </source>
</evidence>
<keyword evidence="2 3" id="KW-0802">TPR repeat</keyword>
<gene>
    <name evidence="5" type="ORF">AVDCRST_MAG74-1165</name>
</gene>
<feature type="repeat" description="TPR" evidence="3">
    <location>
        <begin position="101"/>
        <end position="134"/>
    </location>
</feature>
<dbReference type="Gene3D" id="1.25.40.10">
    <property type="entry name" value="Tetratricopeptide repeat domain"/>
    <property type="match status" value="2"/>
</dbReference>
<dbReference type="PROSITE" id="PS50005">
    <property type="entry name" value="TPR"/>
    <property type="match status" value="3"/>
</dbReference>
<feature type="repeat" description="TPR" evidence="3">
    <location>
        <begin position="66"/>
        <end position="99"/>
    </location>
</feature>
<evidence type="ECO:0000256" key="1">
    <source>
        <dbReference type="ARBA" id="ARBA00022737"/>
    </source>
</evidence>
<keyword evidence="4" id="KW-0732">Signal</keyword>
<dbReference type="SMART" id="SM00028">
    <property type="entry name" value="TPR"/>
    <property type="match status" value="5"/>
</dbReference>
<dbReference type="PANTHER" id="PTHR44227:SF3">
    <property type="entry name" value="PROTEIN O-MANNOSYL-TRANSFERASE TMTC4"/>
    <property type="match status" value="1"/>
</dbReference>
<keyword evidence="1" id="KW-0677">Repeat</keyword>
<proteinExistence type="predicted"/>
<dbReference type="InterPro" id="IPR019734">
    <property type="entry name" value="TPR_rpt"/>
</dbReference>
<evidence type="ECO:0000313" key="5">
    <source>
        <dbReference type="EMBL" id="CAA9392170.1"/>
    </source>
</evidence>
<organism evidence="5">
    <name type="scientific">uncultured Pyrinomonadaceae bacterium</name>
    <dbReference type="NCBI Taxonomy" id="2283094"/>
    <lineage>
        <taxon>Bacteria</taxon>
        <taxon>Pseudomonadati</taxon>
        <taxon>Acidobacteriota</taxon>
        <taxon>Blastocatellia</taxon>
        <taxon>Blastocatellales</taxon>
        <taxon>Pyrinomonadaceae</taxon>
        <taxon>environmental samples</taxon>
    </lineage>
</organism>
<feature type="repeat" description="TPR" evidence="3">
    <location>
        <begin position="135"/>
        <end position="168"/>
    </location>
</feature>
<reference evidence="5" key="1">
    <citation type="submission" date="2020-02" db="EMBL/GenBank/DDBJ databases">
        <authorList>
            <person name="Meier V. D."/>
        </authorList>
    </citation>
    <scope>NUCLEOTIDE SEQUENCE</scope>
    <source>
        <strain evidence="5">AVDCRST_MAG74</strain>
    </source>
</reference>
<feature type="chain" id="PRO_5026812160" evidence="4">
    <location>
        <begin position="20"/>
        <end position="235"/>
    </location>
</feature>
<evidence type="ECO:0000256" key="4">
    <source>
        <dbReference type="SAM" id="SignalP"/>
    </source>
</evidence>
<dbReference type="InterPro" id="IPR052346">
    <property type="entry name" value="O-mannosyl-transferase_TMTC"/>
</dbReference>
<dbReference type="Pfam" id="PF13432">
    <property type="entry name" value="TPR_16"/>
    <property type="match status" value="1"/>
</dbReference>
<dbReference type="InterPro" id="IPR011990">
    <property type="entry name" value="TPR-like_helical_dom_sf"/>
</dbReference>